<keyword evidence="5 7" id="KW-1133">Transmembrane helix</keyword>
<dbReference type="EMBL" id="SLUL01000009">
    <property type="protein sequence ID" value="TCL48412.1"/>
    <property type="molecule type" value="Genomic_DNA"/>
</dbReference>
<dbReference type="Proteomes" id="UP000295658">
    <property type="component" value="Unassembled WGS sequence"/>
</dbReference>
<proteinExistence type="inferred from homology"/>
<evidence type="ECO:0000259" key="8">
    <source>
        <dbReference type="Pfam" id="PF00892"/>
    </source>
</evidence>
<feature type="transmembrane region" description="Helical" evidence="7">
    <location>
        <begin position="73"/>
        <end position="93"/>
    </location>
</feature>
<comment type="caution">
    <text evidence="9">The sequence shown here is derived from an EMBL/GenBank/DDBJ whole genome shotgun (WGS) entry which is preliminary data.</text>
</comment>
<keyword evidence="4 7" id="KW-0812">Transmembrane</keyword>
<keyword evidence="10" id="KW-1185">Reference proteome</keyword>
<feature type="transmembrane region" description="Helical" evidence="7">
    <location>
        <begin position="219"/>
        <end position="238"/>
    </location>
</feature>
<evidence type="ECO:0000256" key="1">
    <source>
        <dbReference type="ARBA" id="ARBA00004651"/>
    </source>
</evidence>
<dbReference type="InterPro" id="IPR050638">
    <property type="entry name" value="AA-Vitamin_Transporters"/>
</dbReference>
<evidence type="ECO:0000256" key="4">
    <source>
        <dbReference type="ARBA" id="ARBA00022692"/>
    </source>
</evidence>
<evidence type="ECO:0000256" key="5">
    <source>
        <dbReference type="ARBA" id="ARBA00022989"/>
    </source>
</evidence>
<evidence type="ECO:0000256" key="6">
    <source>
        <dbReference type="ARBA" id="ARBA00023136"/>
    </source>
</evidence>
<dbReference type="PANTHER" id="PTHR32322:SF18">
    <property type="entry name" value="S-ADENOSYLMETHIONINE_S-ADENOSYLHOMOCYSTEINE TRANSPORTER"/>
    <property type="match status" value="1"/>
</dbReference>
<keyword evidence="3" id="KW-1003">Cell membrane</keyword>
<accession>A0A4R1QCL7</accession>
<feature type="transmembrane region" description="Helical" evidence="7">
    <location>
        <begin position="130"/>
        <end position="149"/>
    </location>
</feature>
<feature type="transmembrane region" description="Helical" evidence="7">
    <location>
        <begin position="155"/>
        <end position="174"/>
    </location>
</feature>
<dbReference type="RefSeq" id="WP_132948738.1">
    <property type="nucleotide sequence ID" value="NZ_BSVG01000002.1"/>
</dbReference>
<evidence type="ECO:0000256" key="3">
    <source>
        <dbReference type="ARBA" id="ARBA00022475"/>
    </source>
</evidence>
<feature type="domain" description="EamA" evidence="8">
    <location>
        <begin position="159"/>
        <end position="291"/>
    </location>
</feature>
<sequence>MSTRTKGLWMVLIASTLWGVSGTAAQVLFQEKEMTADGLVVIRMLVAGILLLLMAAWKGISLLAIWRKRESRLRLLLFSIFGMLGVQYTYFASIETGNAATATLLQYLAPVYIVVYSLMKEKRKPSKPIWFAVGFALIGTFLLLTNGAIEGLSVSFISFIWGILSGIALAFYTLTSAALLKNWSSFIVVGWGMVIGGGVMGLFSSSWLKPSAEWGLDTFLLIIFVIVFGTLLAFLLFIESIRHLSPTESSILSSFEPLSAVITSIVFLHVSFGFFQAIGGVLIILTVFVLSKGNRSSSEIL</sequence>
<feature type="transmembrane region" description="Helical" evidence="7">
    <location>
        <begin position="186"/>
        <end position="207"/>
    </location>
</feature>
<comment type="similarity">
    <text evidence="2">Belongs to the EamA transporter family.</text>
</comment>
<dbReference type="PANTHER" id="PTHR32322">
    <property type="entry name" value="INNER MEMBRANE TRANSPORTER"/>
    <property type="match status" value="1"/>
</dbReference>
<protein>
    <submittedName>
        <fullName evidence="9">Threonine/homoserine efflux transporter RhtA</fullName>
    </submittedName>
</protein>
<organism evidence="9 10">
    <name type="scientific">Thermolongibacillus altinsuensis</name>
    <dbReference type="NCBI Taxonomy" id="575256"/>
    <lineage>
        <taxon>Bacteria</taxon>
        <taxon>Bacillati</taxon>
        <taxon>Bacillota</taxon>
        <taxon>Bacilli</taxon>
        <taxon>Bacillales</taxon>
        <taxon>Anoxybacillaceae</taxon>
        <taxon>Thermolongibacillus</taxon>
    </lineage>
</organism>
<dbReference type="GO" id="GO:0005886">
    <property type="term" value="C:plasma membrane"/>
    <property type="evidence" value="ECO:0007669"/>
    <property type="project" value="UniProtKB-SubCell"/>
</dbReference>
<feature type="transmembrane region" description="Helical" evidence="7">
    <location>
        <begin position="99"/>
        <end position="118"/>
    </location>
</feature>
<dbReference type="InterPro" id="IPR037185">
    <property type="entry name" value="EmrE-like"/>
</dbReference>
<dbReference type="OrthoDB" id="9810818at2"/>
<evidence type="ECO:0000256" key="7">
    <source>
        <dbReference type="SAM" id="Phobius"/>
    </source>
</evidence>
<dbReference type="AlphaFoldDB" id="A0A4R1QCL7"/>
<name>A0A4R1QCL7_9BACL</name>
<dbReference type="SUPFAM" id="SSF103481">
    <property type="entry name" value="Multidrug resistance efflux transporter EmrE"/>
    <property type="match status" value="2"/>
</dbReference>
<evidence type="ECO:0000256" key="2">
    <source>
        <dbReference type="ARBA" id="ARBA00007362"/>
    </source>
</evidence>
<dbReference type="InterPro" id="IPR000620">
    <property type="entry name" value="EamA_dom"/>
</dbReference>
<gene>
    <name evidence="9" type="ORF">EDD69_10942</name>
</gene>
<evidence type="ECO:0000313" key="9">
    <source>
        <dbReference type="EMBL" id="TCL48412.1"/>
    </source>
</evidence>
<keyword evidence="6 7" id="KW-0472">Membrane</keyword>
<feature type="transmembrane region" description="Helical" evidence="7">
    <location>
        <begin position="250"/>
        <end position="268"/>
    </location>
</feature>
<feature type="domain" description="EamA" evidence="8">
    <location>
        <begin position="6"/>
        <end position="144"/>
    </location>
</feature>
<feature type="transmembrane region" description="Helical" evidence="7">
    <location>
        <begin position="41"/>
        <end position="66"/>
    </location>
</feature>
<evidence type="ECO:0000313" key="10">
    <source>
        <dbReference type="Proteomes" id="UP000295658"/>
    </source>
</evidence>
<feature type="transmembrane region" description="Helical" evidence="7">
    <location>
        <begin position="274"/>
        <end position="291"/>
    </location>
</feature>
<comment type="subcellular location">
    <subcellularLocation>
        <location evidence="1">Cell membrane</location>
        <topology evidence="1">Multi-pass membrane protein</topology>
    </subcellularLocation>
</comment>
<dbReference type="Pfam" id="PF00892">
    <property type="entry name" value="EamA"/>
    <property type="match status" value="2"/>
</dbReference>
<reference evidence="9 10" key="1">
    <citation type="submission" date="2019-03" db="EMBL/GenBank/DDBJ databases">
        <title>Genomic Encyclopedia of Type Strains, Phase IV (KMG-IV): sequencing the most valuable type-strain genomes for metagenomic binning, comparative biology and taxonomic classification.</title>
        <authorList>
            <person name="Goeker M."/>
        </authorList>
    </citation>
    <scope>NUCLEOTIDE SEQUENCE [LARGE SCALE GENOMIC DNA]</scope>
    <source>
        <strain evidence="9 10">DSM 24979</strain>
    </source>
</reference>